<dbReference type="AlphaFoldDB" id="A0A556R3U7"/>
<gene>
    <name evidence="2" type="ORF">FPK30_04200</name>
</gene>
<organism evidence="2 3">
    <name type="scientific">Bifidobacterium apousia</name>
    <dbReference type="NCBI Taxonomy" id="2750996"/>
    <lineage>
        <taxon>Bacteria</taxon>
        <taxon>Bacillati</taxon>
        <taxon>Actinomycetota</taxon>
        <taxon>Actinomycetes</taxon>
        <taxon>Bifidobacteriales</taxon>
        <taxon>Bifidobacteriaceae</taxon>
        <taxon>Bifidobacterium</taxon>
    </lineage>
</organism>
<evidence type="ECO:0000313" key="3">
    <source>
        <dbReference type="Proteomes" id="UP000316508"/>
    </source>
</evidence>
<evidence type="ECO:0000256" key="1">
    <source>
        <dbReference type="SAM" id="Phobius"/>
    </source>
</evidence>
<comment type="caution">
    <text evidence="2">The sequence shown here is derived from an EMBL/GenBank/DDBJ whole genome shotgun (WGS) entry which is preliminary data.</text>
</comment>
<reference evidence="2 3" key="1">
    <citation type="submission" date="2019-07" db="EMBL/GenBank/DDBJ databases">
        <title>Bifidobacterium asteroides genomes.</title>
        <authorList>
            <person name="Zheng H."/>
        </authorList>
    </citation>
    <scope>NUCLEOTIDE SEQUENCE [LARGE SCALE GENOMIC DNA]</scope>
    <source>
        <strain evidence="2 3">W8102</strain>
    </source>
</reference>
<keyword evidence="1" id="KW-1133">Transmembrane helix</keyword>
<name>A0A556R3U7_9BIFI</name>
<dbReference type="RefSeq" id="WP_144085429.1">
    <property type="nucleotide sequence ID" value="NZ_VMHK01000002.1"/>
</dbReference>
<sequence length="142" mass="16073">MLFSYEGFGTQLKDYGLFLMAAMISVGQYVAGVHFTAENLNHNQSYESETKGYQHPGWIVIANGMSNFNIRHHFPKGALNNVPGQMVFYSMDPDLVDANIRFEVHRDFQPTVTTETSFKEFPRGQKMTDRIISDLNAANGDE</sequence>
<proteinExistence type="predicted"/>
<dbReference type="EMBL" id="VMHK01000002">
    <property type="protein sequence ID" value="TSJ83556.1"/>
    <property type="molecule type" value="Genomic_DNA"/>
</dbReference>
<accession>A0A556R3U7</accession>
<evidence type="ECO:0000313" key="2">
    <source>
        <dbReference type="EMBL" id="TSJ83556.1"/>
    </source>
</evidence>
<keyword evidence="1" id="KW-0472">Membrane</keyword>
<dbReference type="Proteomes" id="UP000316508">
    <property type="component" value="Unassembled WGS sequence"/>
</dbReference>
<protein>
    <submittedName>
        <fullName evidence="2">Uncharacterized protein</fullName>
    </submittedName>
</protein>
<keyword evidence="1" id="KW-0812">Transmembrane</keyword>
<keyword evidence="3" id="KW-1185">Reference proteome</keyword>
<feature type="transmembrane region" description="Helical" evidence="1">
    <location>
        <begin position="15"/>
        <end position="37"/>
    </location>
</feature>